<evidence type="ECO:0000313" key="2">
    <source>
        <dbReference type="EMBL" id="PIZ36098.1"/>
    </source>
</evidence>
<dbReference type="EMBL" id="PFNG01000214">
    <property type="protein sequence ID" value="PIZ36098.1"/>
    <property type="molecule type" value="Genomic_DNA"/>
</dbReference>
<dbReference type="AlphaFoldDB" id="A0A2M7T618"/>
<reference evidence="3" key="1">
    <citation type="submission" date="2017-09" db="EMBL/GenBank/DDBJ databases">
        <title>Depth-based differentiation of microbial function through sediment-hosted aquifers and enrichment of novel symbionts in the deep terrestrial subsurface.</title>
        <authorList>
            <person name="Probst A.J."/>
            <person name="Ladd B."/>
            <person name="Jarett J.K."/>
            <person name="Geller-Mcgrath D.E."/>
            <person name="Sieber C.M.K."/>
            <person name="Emerson J.B."/>
            <person name="Anantharaman K."/>
            <person name="Thomas B.C."/>
            <person name="Malmstrom R."/>
            <person name="Stieglmeier M."/>
            <person name="Klingl A."/>
            <person name="Woyke T."/>
            <person name="Ryan C.M."/>
            <person name="Banfield J.F."/>
        </authorList>
    </citation>
    <scope>NUCLEOTIDE SEQUENCE [LARGE SCALE GENOMIC DNA]</scope>
</reference>
<evidence type="ECO:0000259" key="1">
    <source>
        <dbReference type="Pfam" id="PF03259"/>
    </source>
</evidence>
<protein>
    <recommendedName>
        <fullName evidence="1">Roadblock/LAMTOR2 domain-containing protein</fullName>
    </recommendedName>
</protein>
<evidence type="ECO:0000313" key="3">
    <source>
        <dbReference type="Proteomes" id="UP000230956"/>
    </source>
</evidence>
<proteinExistence type="predicted"/>
<dbReference type="Proteomes" id="UP000230956">
    <property type="component" value="Unassembled WGS sequence"/>
</dbReference>
<comment type="caution">
    <text evidence="2">The sequence shown here is derived from an EMBL/GenBank/DDBJ whole genome shotgun (WGS) entry which is preliminary data.</text>
</comment>
<dbReference type="InterPro" id="IPR004942">
    <property type="entry name" value="Roadblock/LAMTOR2_dom"/>
</dbReference>
<dbReference type="SUPFAM" id="SSF103196">
    <property type="entry name" value="Roadblock/LC7 domain"/>
    <property type="match status" value="1"/>
</dbReference>
<dbReference type="Pfam" id="PF03259">
    <property type="entry name" value="Robl_LC7"/>
    <property type="match status" value="1"/>
</dbReference>
<gene>
    <name evidence="2" type="ORF">COY37_09100</name>
</gene>
<organism evidence="2 3">
    <name type="scientific">Candidatus Aquicultor secundus</name>
    <dbReference type="NCBI Taxonomy" id="1973895"/>
    <lineage>
        <taxon>Bacteria</taxon>
        <taxon>Bacillati</taxon>
        <taxon>Actinomycetota</taxon>
        <taxon>Candidatus Aquicultoria</taxon>
        <taxon>Candidatus Aquicultorales</taxon>
        <taxon>Candidatus Aquicultoraceae</taxon>
        <taxon>Candidatus Aquicultor</taxon>
    </lineage>
</organism>
<name>A0A2M7T618_9ACTN</name>
<dbReference type="RefSeq" id="WP_286679073.1">
    <property type="nucleotide sequence ID" value="NZ_MNXI01000125.1"/>
</dbReference>
<feature type="domain" description="Roadblock/LAMTOR2" evidence="1">
    <location>
        <begin position="23"/>
        <end position="109"/>
    </location>
</feature>
<accession>A0A2M7T618</accession>
<sequence length="136" mass="15464">MRDKPGNEARYELPGDVNKLVLRNLARIADIQGVSTVWIFDNKANILSYFNRLKIDLEGVTSNIAMLDSWADRVETSLDSENIKLVYIKFEKLLLFVAPITEDKALGIISSVNAPVGQIFWYLDRHVPRLQKIFAA</sequence>
<dbReference type="Gene3D" id="3.30.450.30">
    <property type="entry name" value="Dynein light chain 2a, cytoplasmic"/>
    <property type="match status" value="1"/>
</dbReference>